<dbReference type="OrthoDB" id="1928518at2759"/>
<dbReference type="PANTHER" id="PTHR36773">
    <property type="entry name" value="EXPRESSED PROTEIN"/>
    <property type="match status" value="1"/>
</dbReference>
<dbReference type="Proteomes" id="UP000327013">
    <property type="component" value="Chromosome 2"/>
</dbReference>
<gene>
    <name evidence="1" type="ORF">FH972_006206</name>
</gene>
<keyword evidence="2" id="KW-1185">Reference proteome</keyword>
<evidence type="ECO:0000313" key="1">
    <source>
        <dbReference type="EMBL" id="KAE8009793.1"/>
    </source>
</evidence>
<organism evidence="1 2">
    <name type="scientific">Carpinus fangiana</name>
    <dbReference type="NCBI Taxonomy" id="176857"/>
    <lineage>
        <taxon>Eukaryota</taxon>
        <taxon>Viridiplantae</taxon>
        <taxon>Streptophyta</taxon>
        <taxon>Embryophyta</taxon>
        <taxon>Tracheophyta</taxon>
        <taxon>Spermatophyta</taxon>
        <taxon>Magnoliopsida</taxon>
        <taxon>eudicotyledons</taxon>
        <taxon>Gunneridae</taxon>
        <taxon>Pentapetalae</taxon>
        <taxon>rosids</taxon>
        <taxon>fabids</taxon>
        <taxon>Fagales</taxon>
        <taxon>Betulaceae</taxon>
        <taxon>Carpinus</taxon>
    </lineage>
</organism>
<dbReference type="AlphaFoldDB" id="A0A5N6QUJ0"/>
<dbReference type="EMBL" id="CM017322">
    <property type="protein sequence ID" value="KAE8009793.1"/>
    <property type="molecule type" value="Genomic_DNA"/>
</dbReference>
<accession>A0A5N6QUJ0</accession>
<dbReference type="PANTHER" id="PTHR36773:SF1">
    <property type="entry name" value="EXPRESSED PROTEIN"/>
    <property type="match status" value="1"/>
</dbReference>
<sequence>MGTASPQNLEEYSATSTVTTFDRPVPLLRGPIRAGPPDDPSTGPYVLAFRDPQAWASAFKSCESKLVEQCEHGARVGCAIAASNKCKLPWWRAMVGQRATDLSERERCEEREMEGCVLAAKEKCIGFARDKCATPFRDARVAVREGRVRIKDLGKLITWAPVAYRSTWVNLIGLDQLCGRVLAVTNYRASELLGPDTNFERVLKSGN</sequence>
<reference evidence="1 2" key="1">
    <citation type="submission" date="2019-06" db="EMBL/GenBank/DDBJ databases">
        <title>A chromosomal-level reference genome of Carpinus fangiana (Coryloideae, Betulaceae).</title>
        <authorList>
            <person name="Yang X."/>
            <person name="Wang Z."/>
            <person name="Zhang L."/>
            <person name="Hao G."/>
            <person name="Liu J."/>
            <person name="Yang Y."/>
        </authorList>
    </citation>
    <scope>NUCLEOTIDE SEQUENCE [LARGE SCALE GENOMIC DNA]</scope>
    <source>
        <strain evidence="1">Cfa_2016G</strain>
        <tissue evidence="1">Leaf</tissue>
    </source>
</reference>
<dbReference type="EMBL" id="CM017322">
    <property type="protein sequence ID" value="KAE8009792.1"/>
    <property type="molecule type" value="Genomic_DNA"/>
</dbReference>
<name>A0A5N6QUJ0_9ROSI</name>
<evidence type="ECO:0000313" key="2">
    <source>
        <dbReference type="Proteomes" id="UP000327013"/>
    </source>
</evidence>
<proteinExistence type="predicted"/>
<dbReference type="GO" id="GO:0009536">
    <property type="term" value="C:plastid"/>
    <property type="evidence" value="ECO:0007669"/>
    <property type="project" value="TreeGrafter"/>
</dbReference>
<protein>
    <submittedName>
        <fullName evidence="1">Uncharacterized protein</fullName>
    </submittedName>
</protein>